<protein>
    <submittedName>
        <fullName evidence="3">Uncharacterized protein</fullName>
    </submittedName>
</protein>
<feature type="compositionally biased region" description="Basic and acidic residues" evidence="2">
    <location>
        <begin position="30"/>
        <end position="44"/>
    </location>
</feature>
<dbReference type="EMBL" id="AWWV01010354">
    <property type="protein sequence ID" value="OMO79799.1"/>
    <property type="molecule type" value="Genomic_DNA"/>
</dbReference>
<name>A0A1R3IB37_COCAP</name>
<evidence type="ECO:0000313" key="3">
    <source>
        <dbReference type="EMBL" id="OMO79799.1"/>
    </source>
</evidence>
<dbReference type="Proteomes" id="UP000188268">
    <property type="component" value="Unassembled WGS sequence"/>
</dbReference>
<dbReference type="PANTHER" id="PTHR35021">
    <property type="match status" value="1"/>
</dbReference>
<proteinExistence type="predicted"/>
<accession>A0A1R3IB37</accession>
<keyword evidence="4" id="KW-1185">Reference proteome</keyword>
<dbReference type="OMA" id="HALIKEP"/>
<feature type="compositionally biased region" description="Polar residues" evidence="2">
    <location>
        <begin position="392"/>
        <end position="412"/>
    </location>
</feature>
<dbReference type="PANTHER" id="PTHR35021:SF8">
    <property type="entry name" value="FIBER PROTEIN FB17"/>
    <property type="match status" value="1"/>
</dbReference>
<organism evidence="3 4">
    <name type="scientific">Corchorus capsularis</name>
    <name type="common">Jute</name>
    <dbReference type="NCBI Taxonomy" id="210143"/>
    <lineage>
        <taxon>Eukaryota</taxon>
        <taxon>Viridiplantae</taxon>
        <taxon>Streptophyta</taxon>
        <taxon>Embryophyta</taxon>
        <taxon>Tracheophyta</taxon>
        <taxon>Spermatophyta</taxon>
        <taxon>Magnoliopsida</taxon>
        <taxon>eudicotyledons</taxon>
        <taxon>Gunneridae</taxon>
        <taxon>Pentapetalae</taxon>
        <taxon>rosids</taxon>
        <taxon>malvids</taxon>
        <taxon>Malvales</taxon>
        <taxon>Malvaceae</taxon>
        <taxon>Grewioideae</taxon>
        <taxon>Apeibeae</taxon>
        <taxon>Corchorus</taxon>
    </lineage>
</organism>
<reference evidence="3 4" key="1">
    <citation type="submission" date="2013-09" db="EMBL/GenBank/DDBJ databases">
        <title>Corchorus capsularis genome sequencing.</title>
        <authorList>
            <person name="Alam M."/>
            <person name="Haque M.S."/>
            <person name="Islam M.S."/>
            <person name="Emdad E.M."/>
            <person name="Islam M.M."/>
            <person name="Ahmed B."/>
            <person name="Halim A."/>
            <person name="Hossen Q.M.M."/>
            <person name="Hossain M.Z."/>
            <person name="Ahmed R."/>
            <person name="Khan M.M."/>
            <person name="Islam R."/>
            <person name="Rashid M.M."/>
            <person name="Khan S.A."/>
            <person name="Rahman M.S."/>
            <person name="Alam M."/>
        </authorList>
    </citation>
    <scope>NUCLEOTIDE SEQUENCE [LARGE SCALE GENOMIC DNA]</scope>
    <source>
        <strain evidence="4">cv. CVL-1</strain>
        <tissue evidence="3">Whole seedling</tissue>
    </source>
</reference>
<feature type="region of interest" description="Disordered" evidence="2">
    <location>
        <begin position="392"/>
        <end position="415"/>
    </location>
</feature>
<evidence type="ECO:0000256" key="1">
    <source>
        <dbReference type="SAM" id="Coils"/>
    </source>
</evidence>
<feature type="region of interest" description="Disordered" evidence="2">
    <location>
        <begin position="13"/>
        <end position="44"/>
    </location>
</feature>
<sequence>MEDFNAFAAFQAESEAPNYQIPDQRGSKRPLTEDQRKAKNVKDKERRLQHRLEFERLQNVEYQFKEILPRLEELQTEAVNRANIINELTEENGMLKNMESVLHKRIGELEKALQTAASASRTKYLTRKKNQMMWSTTAVRPRGHVQLLPDLCISGAPVVQTQFVASRPAPPEEIVLDKETVTNHFTMKVPFLFVASKTAEVSCIRLRGKCWACPEGGLLHYSFQWTPHQSNQESWENLGWSDTMDDVGLIQSPATPHCFARSGGAGAHQSNFPIKFLLWNSVGALNAYRQSVVMELINRLQPAVLVLTETRLSRARAEEIIDKFPFDTHRVTPNLGFVGGMWLLWCSEVVEVELLSFTEQEIHALIKVPQTNQNYFPRGFFTDINFDSLEDQSPSSIDTVPSPNEQVVNSEPVTEGQGIAPPRIGSIRYTDDLVEKFTKKLDAMEKNQVKFSDFKGLKEELEIIGTENYLPPPLAPIDERIKTVFGDITSNSPLSACIVRDCYILLCAVIKEMDEMELDQVNEEKMLFWRDAINSGLFIGLRGNFAMDHLKNIARAYYGLKAWNDGCSDKKDMEMIEQRMSELKIELLSLEEKHAKIMEEQNSEVRKQCINVAEQFWGRPLSTYLFPP</sequence>
<dbReference type="OrthoDB" id="977018at2759"/>
<evidence type="ECO:0000256" key="2">
    <source>
        <dbReference type="SAM" id="MobiDB-lite"/>
    </source>
</evidence>
<feature type="coiled-coil region" evidence="1">
    <location>
        <begin position="573"/>
        <end position="600"/>
    </location>
</feature>
<dbReference type="Gramene" id="OMO79799">
    <property type="protein sequence ID" value="OMO79799"/>
    <property type="gene ID" value="CCACVL1_13396"/>
</dbReference>
<gene>
    <name evidence="3" type="ORF">CCACVL1_13396</name>
</gene>
<evidence type="ECO:0000313" key="4">
    <source>
        <dbReference type="Proteomes" id="UP000188268"/>
    </source>
</evidence>
<dbReference type="AlphaFoldDB" id="A0A1R3IB37"/>
<keyword evidence="1" id="KW-0175">Coiled coil</keyword>
<comment type="caution">
    <text evidence="3">The sequence shown here is derived from an EMBL/GenBank/DDBJ whole genome shotgun (WGS) entry which is preliminary data.</text>
</comment>